<comment type="caution">
    <text evidence="3">The sequence shown here is derived from an EMBL/GenBank/DDBJ whole genome shotgun (WGS) entry which is preliminary data.</text>
</comment>
<name>C6LE47_9FIRM</name>
<dbReference type="RefSeq" id="WP_006861690.1">
    <property type="nucleotide sequence ID" value="NZ_ACCL02000007.1"/>
</dbReference>
<dbReference type="EMBL" id="ACCL02000007">
    <property type="protein sequence ID" value="EET61251.1"/>
    <property type="molecule type" value="Genomic_DNA"/>
</dbReference>
<feature type="domain" description="BIG2" evidence="2">
    <location>
        <begin position="111"/>
        <end position="187"/>
    </location>
</feature>
<feature type="domain" description="BIG2" evidence="2">
    <location>
        <begin position="32"/>
        <end position="109"/>
    </location>
</feature>
<dbReference type="Proteomes" id="UP000005561">
    <property type="component" value="Unassembled WGS sequence"/>
</dbReference>
<dbReference type="STRING" id="168384.SAMN05660368_01196"/>
<feature type="signal peptide" evidence="1">
    <location>
        <begin position="1"/>
        <end position="25"/>
    </location>
</feature>
<feature type="chain" id="PRO_5039000891" evidence="1">
    <location>
        <begin position="26"/>
        <end position="408"/>
    </location>
</feature>
<proteinExistence type="predicted"/>
<dbReference type="Gene3D" id="2.60.40.1080">
    <property type="match status" value="2"/>
</dbReference>
<dbReference type="InterPro" id="IPR008964">
    <property type="entry name" value="Invasin/intimin_cell_adhesion"/>
</dbReference>
<protein>
    <submittedName>
        <fullName evidence="3">Bacterial group 2 Ig-like protein</fullName>
    </submittedName>
</protein>
<sequence length="408" mass="44409">MRKKKGKMWKLLLKSLFLWAMIVFALPGVKTDAAKITLNKTSVSIYEGKTYKLALKNVTKGKKVTWKSSKKSVAVIKANGTSCTITGKKNGTAVISAKVGTKTYKCKVTVKKLPVALSAKTKTVNAGSSFTLSLQNTSSTAKWSVSNKKVLSLKKLGKNKYKISGLKAGKANVYAQIGKKKYTCAVTVKAKPASAKPAPTCVANQTVYVHDTNILDIPDCFIFIKNLDKNAAITNIKSSNTYIKAKKRNGMDAIQVAAASYRDNADLANMTSKISFSVIQNGKTYNLSCNIIVKEMESPFSSFKIGEQEFAGQYKGTMSVSAEITGRKVISVKMAPGYILDQILVSYGSDSKEVKNGSAVDFDKGDNAHITVNYHMTKAPVNYVAPTSWDAVSKSPLHSWIYFIGWSF</sequence>
<evidence type="ECO:0000313" key="3">
    <source>
        <dbReference type="EMBL" id="EET61251.1"/>
    </source>
</evidence>
<dbReference type="SMART" id="SM00635">
    <property type="entry name" value="BID_2"/>
    <property type="match status" value="2"/>
</dbReference>
<keyword evidence="4" id="KW-1185">Reference proteome</keyword>
<reference evidence="3" key="1">
    <citation type="submission" date="2009-07" db="EMBL/GenBank/DDBJ databases">
        <authorList>
            <person name="Weinstock G."/>
            <person name="Sodergren E."/>
            <person name="Clifton S."/>
            <person name="Fulton L."/>
            <person name="Fulton B."/>
            <person name="Courtney L."/>
            <person name="Fronick C."/>
            <person name="Harrison M."/>
            <person name="Strong C."/>
            <person name="Farmer C."/>
            <person name="Delahaunty K."/>
            <person name="Markovic C."/>
            <person name="Hall O."/>
            <person name="Minx P."/>
            <person name="Tomlinson C."/>
            <person name="Mitreva M."/>
            <person name="Nelson J."/>
            <person name="Hou S."/>
            <person name="Wollam A."/>
            <person name="Pepin K.H."/>
            <person name="Johnson M."/>
            <person name="Bhonagiri V."/>
            <person name="Nash W.E."/>
            <person name="Warren W."/>
            <person name="Chinwalla A."/>
            <person name="Mardis E.R."/>
            <person name="Wilson R.K."/>
        </authorList>
    </citation>
    <scope>NUCLEOTIDE SEQUENCE [LARGE SCALE GENOMIC DNA]</scope>
    <source>
        <strain evidence="3">DSM 14469</strain>
    </source>
</reference>
<gene>
    <name evidence="3" type="ORF">BRYFOR_06896</name>
</gene>
<accession>C6LE47</accession>
<evidence type="ECO:0000256" key="1">
    <source>
        <dbReference type="SAM" id="SignalP"/>
    </source>
</evidence>
<dbReference type="InterPro" id="IPR003343">
    <property type="entry name" value="Big_2"/>
</dbReference>
<dbReference type="AlphaFoldDB" id="C6LE47"/>
<dbReference type="SUPFAM" id="SSF49373">
    <property type="entry name" value="Invasin/intimin cell-adhesion fragments"/>
    <property type="match status" value="1"/>
</dbReference>
<organism evidence="3 4">
    <name type="scientific">Marvinbryantia formatexigens DSM 14469</name>
    <dbReference type="NCBI Taxonomy" id="478749"/>
    <lineage>
        <taxon>Bacteria</taxon>
        <taxon>Bacillati</taxon>
        <taxon>Bacillota</taxon>
        <taxon>Clostridia</taxon>
        <taxon>Lachnospirales</taxon>
        <taxon>Lachnospiraceae</taxon>
        <taxon>Marvinbryantia</taxon>
    </lineage>
</organism>
<dbReference type="OrthoDB" id="2064937at2"/>
<evidence type="ECO:0000259" key="2">
    <source>
        <dbReference type="SMART" id="SM00635"/>
    </source>
</evidence>
<evidence type="ECO:0000313" key="4">
    <source>
        <dbReference type="Proteomes" id="UP000005561"/>
    </source>
</evidence>
<keyword evidence="1" id="KW-0732">Signal</keyword>
<dbReference type="eggNOG" id="COG5492">
    <property type="taxonomic scope" value="Bacteria"/>
</dbReference>